<reference evidence="3" key="1">
    <citation type="submission" date="2013-09" db="EMBL/GenBank/DDBJ databases">
        <title>Corchorus olitorius genome sequencing.</title>
        <authorList>
            <person name="Alam M."/>
            <person name="Haque M.S."/>
            <person name="Islam M.S."/>
            <person name="Emdad E.M."/>
            <person name="Islam M.M."/>
            <person name="Ahmed B."/>
            <person name="Halim A."/>
            <person name="Hossen Q.M.M."/>
            <person name="Hossain M.Z."/>
            <person name="Ahmed R."/>
            <person name="Khan M.M."/>
            <person name="Islam R."/>
            <person name="Rashid M.M."/>
            <person name="Khan S.A."/>
            <person name="Rahman M.S."/>
            <person name="Alam M."/>
            <person name="Yahiya A.S."/>
            <person name="Khan M.S."/>
            <person name="Azam M.S."/>
            <person name="Haque T."/>
            <person name="Lashkar M.Z.H."/>
            <person name="Akhand A.I."/>
            <person name="Morshed G."/>
            <person name="Roy S."/>
            <person name="Uddin K.S."/>
            <person name="Rabeya T."/>
            <person name="Hossain A.S."/>
            <person name="Chowdhury A."/>
            <person name="Snigdha A.R."/>
            <person name="Mortoza M.S."/>
            <person name="Matin S.A."/>
            <person name="Hoque S.M.E."/>
            <person name="Islam M.K."/>
            <person name="Roy D.K."/>
            <person name="Haider R."/>
            <person name="Moosa M.M."/>
            <person name="Elias S.M."/>
            <person name="Hasan A.M."/>
            <person name="Jahan S."/>
            <person name="Shafiuddin M."/>
            <person name="Mahmood N."/>
            <person name="Shommy N.S."/>
        </authorList>
    </citation>
    <scope>NUCLEOTIDE SEQUENCE [LARGE SCALE GENOMIC DNA]</scope>
    <source>
        <strain evidence="3">cv. O-4</strain>
    </source>
</reference>
<dbReference type="AlphaFoldDB" id="A0A1R3JBM4"/>
<protein>
    <recommendedName>
        <fullName evidence="1">DUF7792 domain-containing protein</fullName>
    </recommendedName>
</protein>
<proteinExistence type="predicted"/>
<name>A0A1R3JBM4_9ROSI</name>
<dbReference type="Proteomes" id="UP000187203">
    <property type="component" value="Unassembled WGS sequence"/>
</dbReference>
<dbReference type="Gene3D" id="1.25.10.10">
    <property type="entry name" value="Leucine-rich Repeat Variant"/>
    <property type="match status" value="1"/>
</dbReference>
<accession>A0A1R3JBM4</accession>
<comment type="caution">
    <text evidence="2">The sequence shown here is derived from an EMBL/GenBank/DDBJ whole genome shotgun (WGS) entry which is preliminary data.</text>
</comment>
<dbReference type="InterPro" id="IPR011989">
    <property type="entry name" value="ARM-like"/>
</dbReference>
<dbReference type="Pfam" id="PF25055">
    <property type="entry name" value="DUF7792"/>
    <property type="match status" value="1"/>
</dbReference>
<organism evidence="2 3">
    <name type="scientific">Corchorus olitorius</name>
    <dbReference type="NCBI Taxonomy" id="93759"/>
    <lineage>
        <taxon>Eukaryota</taxon>
        <taxon>Viridiplantae</taxon>
        <taxon>Streptophyta</taxon>
        <taxon>Embryophyta</taxon>
        <taxon>Tracheophyta</taxon>
        <taxon>Spermatophyta</taxon>
        <taxon>Magnoliopsida</taxon>
        <taxon>eudicotyledons</taxon>
        <taxon>Gunneridae</taxon>
        <taxon>Pentapetalae</taxon>
        <taxon>rosids</taxon>
        <taxon>malvids</taxon>
        <taxon>Malvales</taxon>
        <taxon>Malvaceae</taxon>
        <taxon>Grewioideae</taxon>
        <taxon>Apeibeae</taxon>
        <taxon>Corchorus</taxon>
    </lineage>
</organism>
<gene>
    <name evidence="2" type="ORF">COLO4_17750</name>
</gene>
<dbReference type="OrthoDB" id="987741at2759"/>
<dbReference type="InterPro" id="IPR036537">
    <property type="entry name" value="Adaptor_Cbl_N_dom_sf"/>
</dbReference>
<dbReference type="EMBL" id="AWUE01016382">
    <property type="protein sequence ID" value="OMO92231.1"/>
    <property type="molecule type" value="Genomic_DNA"/>
</dbReference>
<evidence type="ECO:0000313" key="3">
    <source>
        <dbReference type="Proteomes" id="UP000187203"/>
    </source>
</evidence>
<evidence type="ECO:0000259" key="1">
    <source>
        <dbReference type="Pfam" id="PF25055"/>
    </source>
</evidence>
<evidence type="ECO:0000313" key="2">
    <source>
        <dbReference type="EMBL" id="OMO92231.1"/>
    </source>
</evidence>
<keyword evidence="3" id="KW-1185">Reference proteome</keyword>
<feature type="domain" description="DUF7792" evidence="1">
    <location>
        <begin position="11"/>
        <end position="131"/>
    </location>
</feature>
<dbReference type="InterPro" id="IPR016024">
    <property type="entry name" value="ARM-type_fold"/>
</dbReference>
<dbReference type="SUPFAM" id="SSF48371">
    <property type="entry name" value="ARM repeat"/>
    <property type="match status" value="1"/>
</dbReference>
<dbReference type="PANTHER" id="PTHR46168">
    <property type="entry name" value="ARMADILLO REPEAT ONLY 4"/>
    <property type="match status" value="1"/>
</dbReference>
<dbReference type="STRING" id="93759.A0A1R3JBM4"/>
<dbReference type="PANTHER" id="PTHR46168:SF1">
    <property type="entry name" value="ARMADILLO REPEAT ONLY 4"/>
    <property type="match status" value="1"/>
</dbReference>
<dbReference type="InterPro" id="IPR056694">
    <property type="entry name" value="DUF7792"/>
</dbReference>
<dbReference type="Gene3D" id="1.20.930.20">
    <property type="entry name" value="Adaptor protein Cbl, N-terminal domain"/>
    <property type="match status" value="1"/>
</dbReference>
<sequence>MQFKQKQTIKNHLSDMILLANQVSQAVDQAKSFKLNCKEMGLKVYQLSQMLETLLLFITLNPILFYSNSIRPLIIQVSETLQEALTLACTCKRRGIFCRLFTGTKANSCFHKLYHLLDVSIFNMNWILILYNPDFGSVFNEIFLWLPPILINDPSIISTWSRLITEKMIWELANMLAGETSPIGLKICCVEALSMLNVGKILNGRMIKETQLLMLGLAKLIEGEHNEVLKRNYLMTIVEITAAAESDLDLSCKAFKTNSHNATVIVEELFRVIKESEDPSMQVLAIRSIGSLARTFCERKNRHVINVLVSQLESRHQEVATEAVMALKKFACPGNFLRQVHSKTMIEFKALKALVKLLRDGGETQQVEGLVLICYIAVNTADYSEAMEKARVVTLIHELTDKRGGTIVSQNPELKELVTQALRSLYLYKY</sequence>
<dbReference type="GO" id="GO:0007166">
    <property type="term" value="P:cell surface receptor signaling pathway"/>
    <property type="evidence" value="ECO:0007669"/>
    <property type="project" value="InterPro"/>
</dbReference>